<dbReference type="EMBL" id="JAGKSQ010000008">
    <property type="protein sequence ID" value="MBP3952960.1"/>
    <property type="molecule type" value="Genomic_DNA"/>
</dbReference>
<evidence type="ECO:0000313" key="4">
    <source>
        <dbReference type="EMBL" id="MBP3952960.1"/>
    </source>
</evidence>
<dbReference type="Proteomes" id="UP000678228">
    <property type="component" value="Unassembled WGS sequence"/>
</dbReference>
<dbReference type="AlphaFoldDB" id="A0A941APN0"/>
<feature type="domain" description="Nitroreductase" evidence="3">
    <location>
        <begin position="17"/>
        <end position="191"/>
    </location>
</feature>
<evidence type="ECO:0000256" key="1">
    <source>
        <dbReference type="ARBA" id="ARBA00007118"/>
    </source>
</evidence>
<protein>
    <submittedName>
        <fullName evidence="4">Nitroreductase family protein</fullName>
    </submittedName>
</protein>
<accession>A0A941APN0</accession>
<sequence>MKSSQLEKYEVFQAMNNRHSVRKYKPGLTIPKEELEELVEIASTAPSAWNLQHWRFLIIDDQEKKQELLPIAYNQDQIVDSSAVVVLLGDIEAGREASSVYQPLVEKGYMTEEIKDTLVGQIERAYERGKETSFARDAAHLNASLAAMQFMLAAKTKGYDTCPIGGFKRDELIDACNIPDRYVPIMLMTLGTAAKEAHGSERKPVNEVTIYNSF</sequence>
<dbReference type="CDD" id="cd02137">
    <property type="entry name" value="MhqN-like"/>
    <property type="match status" value="1"/>
</dbReference>
<dbReference type="InterPro" id="IPR000415">
    <property type="entry name" value="Nitroreductase-like"/>
</dbReference>
<dbReference type="PANTHER" id="PTHR43673:SF3">
    <property type="entry name" value="NAD(P)H NITROREDUCTASE YODC-RELATED"/>
    <property type="match status" value="1"/>
</dbReference>
<dbReference type="PANTHER" id="PTHR43673">
    <property type="entry name" value="NAD(P)H NITROREDUCTASE YDGI-RELATED"/>
    <property type="match status" value="1"/>
</dbReference>
<dbReference type="GO" id="GO:0016491">
    <property type="term" value="F:oxidoreductase activity"/>
    <property type="evidence" value="ECO:0007669"/>
    <property type="project" value="UniProtKB-KW"/>
</dbReference>
<gene>
    <name evidence="4" type="ORF">J7W16_17695</name>
</gene>
<evidence type="ECO:0000313" key="5">
    <source>
        <dbReference type="Proteomes" id="UP000678228"/>
    </source>
</evidence>
<dbReference type="Pfam" id="PF00881">
    <property type="entry name" value="Nitroreductase"/>
    <property type="match status" value="1"/>
</dbReference>
<reference evidence="4" key="1">
    <citation type="submission" date="2021-03" db="EMBL/GenBank/DDBJ databases">
        <title>Bacillus suaedae sp. nov., isolated from Suaeda aralocaspica.</title>
        <authorList>
            <person name="Lei R.F.R."/>
        </authorList>
    </citation>
    <scope>NUCLEOTIDE SEQUENCE</scope>
    <source>
        <strain evidence="4">YZJH907-2</strain>
    </source>
</reference>
<keyword evidence="2" id="KW-0560">Oxidoreductase</keyword>
<keyword evidence="5" id="KW-1185">Reference proteome</keyword>
<dbReference type="RefSeq" id="WP_210598807.1">
    <property type="nucleotide sequence ID" value="NZ_JAGKSQ010000008.1"/>
</dbReference>
<organism evidence="4 5">
    <name type="scientific">Halalkalibacter suaedae</name>
    <dbReference type="NCBI Taxonomy" id="2822140"/>
    <lineage>
        <taxon>Bacteria</taxon>
        <taxon>Bacillati</taxon>
        <taxon>Bacillota</taxon>
        <taxon>Bacilli</taxon>
        <taxon>Bacillales</taxon>
        <taxon>Bacillaceae</taxon>
        <taxon>Halalkalibacter</taxon>
    </lineage>
</organism>
<evidence type="ECO:0000256" key="2">
    <source>
        <dbReference type="ARBA" id="ARBA00023002"/>
    </source>
</evidence>
<comment type="similarity">
    <text evidence="1">Belongs to the nitroreductase family.</text>
</comment>
<dbReference type="SUPFAM" id="SSF55469">
    <property type="entry name" value="FMN-dependent nitroreductase-like"/>
    <property type="match status" value="1"/>
</dbReference>
<proteinExistence type="inferred from homology"/>
<evidence type="ECO:0000259" key="3">
    <source>
        <dbReference type="Pfam" id="PF00881"/>
    </source>
</evidence>
<dbReference type="Gene3D" id="3.40.109.10">
    <property type="entry name" value="NADH Oxidase"/>
    <property type="match status" value="1"/>
</dbReference>
<name>A0A941APN0_9BACI</name>
<comment type="caution">
    <text evidence="4">The sequence shown here is derived from an EMBL/GenBank/DDBJ whole genome shotgun (WGS) entry which is preliminary data.</text>
</comment>
<dbReference type="InterPro" id="IPR029479">
    <property type="entry name" value="Nitroreductase"/>
</dbReference>